<dbReference type="RefSeq" id="WP_166062550.1">
    <property type="nucleotide sequence ID" value="NZ_CP049889.1"/>
</dbReference>
<dbReference type="GeneID" id="94552652"/>
<feature type="transmembrane region" description="Helical" evidence="1">
    <location>
        <begin position="107"/>
        <end position="130"/>
    </location>
</feature>
<name>A0A6G7WGX1_9LACT</name>
<keyword evidence="1" id="KW-0472">Membrane</keyword>
<sequence length="209" mass="22643">MNKNLTIRLIYTVLGIILIGFAVGFVRIAALGTDPFTTINLGFTAATGYRYGLTSMFTNIVATIFILFVDRRLIGLGSLLNLLFVGNISDIFVNIFTDTFGSAESLWLKTTFAALGMVILAIGAAMNIVANLGVSPYDALPLVAETLGKGKIRFQYARVVLDFTAVGIGFLLGAQVGVMTLVTAFLMGPLLQFFRVRLFTLLQNLERAI</sequence>
<evidence type="ECO:0000313" key="2">
    <source>
        <dbReference type="EMBL" id="QIK51493.1"/>
    </source>
</evidence>
<dbReference type="InterPro" id="IPR038750">
    <property type="entry name" value="YczE/YyaS-like"/>
</dbReference>
<dbReference type="AlphaFoldDB" id="A0A6G7WGX1"/>
<feature type="transmembrane region" description="Helical" evidence="1">
    <location>
        <begin position="49"/>
        <end position="69"/>
    </location>
</feature>
<dbReference type="Proteomes" id="UP000501830">
    <property type="component" value="Chromosome"/>
</dbReference>
<keyword evidence="3" id="KW-1185">Reference proteome</keyword>
<feature type="transmembrane region" description="Helical" evidence="1">
    <location>
        <begin position="159"/>
        <end position="187"/>
    </location>
</feature>
<dbReference type="PANTHER" id="PTHR40078">
    <property type="entry name" value="INTEGRAL MEMBRANE PROTEIN-RELATED"/>
    <property type="match status" value="1"/>
</dbReference>
<dbReference type="KEGG" id="jpo:G7058_05125"/>
<dbReference type="Pfam" id="PF19700">
    <property type="entry name" value="DUF6198"/>
    <property type="match status" value="1"/>
</dbReference>
<accession>A0A6G7WGX1</accession>
<feature type="transmembrane region" description="Helical" evidence="1">
    <location>
        <begin position="76"/>
        <end position="95"/>
    </location>
</feature>
<dbReference type="PANTHER" id="PTHR40078:SF1">
    <property type="entry name" value="INTEGRAL MEMBRANE PROTEIN"/>
    <property type="match status" value="1"/>
</dbReference>
<organism evidence="2 3">
    <name type="scientific">Jeotgalibaca porci</name>
    <dbReference type="NCBI Taxonomy" id="1868793"/>
    <lineage>
        <taxon>Bacteria</taxon>
        <taxon>Bacillati</taxon>
        <taxon>Bacillota</taxon>
        <taxon>Bacilli</taxon>
        <taxon>Lactobacillales</taxon>
        <taxon>Carnobacteriaceae</taxon>
        <taxon>Jeotgalibaca</taxon>
    </lineage>
</organism>
<keyword evidence="1" id="KW-1133">Transmembrane helix</keyword>
<evidence type="ECO:0000313" key="3">
    <source>
        <dbReference type="Proteomes" id="UP000501830"/>
    </source>
</evidence>
<protein>
    <submittedName>
        <fullName evidence="2">Membrane protein</fullName>
    </submittedName>
</protein>
<keyword evidence="1" id="KW-0812">Transmembrane</keyword>
<proteinExistence type="predicted"/>
<gene>
    <name evidence="2" type="ORF">G7058_05125</name>
</gene>
<dbReference type="EMBL" id="CP049889">
    <property type="protein sequence ID" value="QIK51493.1"/>
    <property type="molecule type" value="Genomic_DNA"/>
</dbReference>
<feature type="transmembrane region" description="Helical" evidence="1">
    <location>
        <begin position="9"/>
        <end position="29"/>
    </location>
</feature>
<evidence type="ECO:0000256" key="1">
    <source>
        <dbReference type="SAM" id="Phobius"/>
    </source>
</evidence>
<reference evidence="2 3" key="1">
    <citation type="journal article" date="2017" name="Int. J. Syst. Evol. Microbiol.">
        <title>Jeotgalibaca porci sp. nov. and Jeotgalibaca arthritidis sp. nov., isolated from pigs, and emended description of the genus Jeotgalibaca.</title>
        <authorList>
            <person name="Zamora L."/>
            <person name="Perez-Sancho M."/>
            <person name="Dominguez L."/>
            <person name="Fernandez-Garayzabal J.F."/>
            <person name="Vela A.I."/>
        </authorList>
    </citation>
    <scope>NUCLEOTIDE SEQUENCE [LARGE SCALE GENOMIC DNA]</scope>
    <source>
        <strain evidence="2 3">CCUG 69148</strain>
    </source>
</reference>